<dbReference type="Proteomes" id="UP000002216">
    <property type="component" value="Chromosome"/>
</dbReference>
<dbReference type="HOGENOM" id="CLU_1303266_0_0_7"/>
<dbReference type="EMBL" id="CP001629">
    <property type="protein sequence ID" value="ACU88137.1"/>
    <property type="molecule type" value="Genomic_DNA"/>
</dbReference>
<gene>
    <name evidence="1" type="ordered locus">Dbac_0007</name>
</gene>
<accession>C7LRT1</accession>
<name>C7LRT1_DESBD</name>
<organism evidence="1 2">
    <name type="scientific">Desulfomicrobium baculatum (strain DSM 4028 / VKM B-1378 / X)</name>
    <name type="common">Desulfovibrio baculatus</name>
    <dbReference type="NCBI Taxonomy" id="525897"/>
    <lineage>
        <taxon>Bacteria</taxon>
        <taxon>Pseudomonadati</taxon>
        <taxon>Thermodesulfobacteriota</taxon>
        <taxon>Desulfovibrionia</taxon>
        <taxon>Desulfovibrionales</taxon>
        <taxon>Desulfomicrobiaceae</taxon>
        <taxon>Desulfomicrobium</taxon>
    </lineage>
</organism>
<evidence type="ECO:0000313" key="2">
    <source>
        <dbReference type="Proteomes" id="UP000002216"/>
    </source>
</evidence>
<sequence>MLSSLSATAGYVTIRIRMDAIMKPNQPTLPIREDFLSEKGRLLEDGSDSNSLRVVEFAGHFVPDDGLLISPPTGGELAVWPDGSYAFTSSPATDPGVATHFSYVVETAAGLSFIGSFSLGEETGVSEAMQDFQAWSLPELMDADVAAAELMADVWLETMEGTLHDTSGLAQHAEHLAEHQAAHLAEHLDSATLDNEFDDGLAQLILGSFNS</sequence>
<evidence type="ECO:0000313" key="1">
    <source>
        <dbReference type="EMBL" id="ACU88137.1"/>
    </source>
</evidence>
<protein>
    <submittedName>
        <fullName evidence="1">Uncharacterized protein</fullName>
    </submittedName>
</protein>
<keyword evidence="2" id="KW-1185">Reference proteome</keyword>
<reference evidence="1 2" key="1">
    <citation type="journal article" date="2009" name="Stand. Genomic Sci.">
        <title>Complete genome sequence of Desulfomicrobium baculatum type strain (X).</title>
        <authorList>
            <person name="Copeland A."/>
            <person name="Spring S."/>
            <person name="Goker M."/>
            <person name="Schneider S."/>
            <person name="Lapidus A."/>
            <person name="Del Rio T.G."/>
            <person name="Tice H."/>
            <person name="Cheng J.F."/>
            <person name="Chen F."/>
            <person name="Nolan M."/>
            <person name="Bruce D."/>
            <person name="Goodwin L."/>
            <person name="Pitluck S."/>
            <person name="Ivanova N."/>
            <person name="Mavrommatis K."/>
            <person name="Ovchinnikova G."/>
            <person name="Pati A."/>
            <person name="Chen A."/>
            <person name="Palaniappan K."/>
            <person name="Land M."/>
            <person name="Hauser L."/>
            <person name="Chang Y.J."/>
            <person name="Jeffries C.C."/>
            <person name="Meincke L."/>
            <person name="Sims D."/>
            <person name="Brettin T."/>
            <person name="Detter J.C."/>
            <person name="Han C."/>
            <person name="Chain P."/>
            <person name="Bristow J."/>
            <person name="Eisen J.A."/>
            <person name="Markowitz V."/>
            <person name="Hugenholtz P."/>
            <person name="Kyrpides N.C."/>
            <person name="Klenk H.P."/>
            <person name="Lucas S."/>
        </authorList>
    </citation>
    <scope>NUCLEOTIDE SEQUENCE [LARGE SCALE GENOMIC DNA]</scope>
    <source>
        <strain evidence="2">DSM 4028 / VKM B-1378 / X</strain>
    </source>
</reference>
<proteinExistence type="predicted"/>
<dbReference type="KEGG" id="dba:Dbac_0007"/>
<dbReference type="AlphaFoldDB" id="C7LRT1"/>